<accession>A0A838XPL6</accession>
<evidence type="ECO:0000313" key="2">
    <source>
        <dbReference type="Proteomes" id="UP000559404"/>
    </source>
</evidence>
<sequence length="234" mass="25269">MSLHPKFSGMVNPDDKRLSVVLDQTHVIAPQSVPVVDKATGQTRYVQKYGDTVENTGATVYAPPTDCGGAFMSARFQPNNNCYNYSCDIATNSFAQPGRASGIFLDFPPTGEAVVDGAKADGLQWLGTDYPVNWLKVGNGHPVALLISPDDTSLGWPGDYHWVRYDQTGGAWSQKDGGDQVTNFDFSGNPITDPATANWTVNQGPTSQSAGADVIVTYDFYGYLIVPHNRVTIL</sequence>
<keyword evidence="2" id="KW-1185">Reference proteome</keyword>
<name>A0A838XPL6_9HYPH</name>
<dbReference type="RefSeq" id="WP_181760601.1">
    <property type="nucleotide sequence ID" value="NZ_BMCR01000009.1"/>
</dbReference>
<gene>
    <name evidence="1" type="ORF">H1W37_12175</name>
</gene>
<evidence type="ECO:0000313" key="1">
    <source>
        <dbReference type="EMBL" id="MBA4612415.1"/>
    </source>
</evidence>
<proteinExistence type="predicted"/>
<organism evidence="1 2">
    <name type="scientific">Stappia taiwanensis</name>
    <dbReference type="NCBI Taxonomy" id="992267"/>
    <lineage>
        <taxon>Bacteria</taxon>
        <taxon>Pseudomonadati</taxon>
        <taxon>Pseudomonadota</taxon>
        <taxon>Alphaproteobacteria</taxon>
        <taxon>Hyphomicrobiales</taxon>
        <taxon>Stappiaceae</taxon>
        <taxon>Stappia</taxon>
    </lineage>
</organism>
<dbReference type="AlphaFoldDB" id="A0A838XPL6"/>
<reference evidence="1 2" key="1">
    <citation type="submission" date="2020-07" db="EMBL/GenBank/DDBJ databases">
        <authorList>
            <person name="Li M."/>
        </authorList>
    </citation>
    <scope>NUCLEOTIDE SEQUENCE [LARGE SCALE GENOMIC DNA]</scope>
    <source>
        <strain evidence="1 2">DSM 23284</strain>
    </source>
</reference>
<reference evidence="1 2" key="2">
    <citation type="submission" date="2020-08" db="EMBL/GenBank/DDBJ databases">
        <title>Stappia taiwanensis sp. nov., isolated from a coastal thermal spring.</title>
        <authorList>
            <person name="Kampfer P."/>
        </authorList>
    </citation>
    <scope>NUCLEOTIDE SEQUENCE [LARGE SCALE GENOMIC DNA]</scope>
    <source>
        <strain evidence="1 2">DSM 23284</strain>
    </source>
</reference>
<comment type="caution">
    <text evidence="1">The sequence shown here is derived from an EMBL/GenBank/DDBJ whole genome shotgun (WGS) entry which is preliminary data.</text>
</comment>
<protein>
    <submittedName>
        <fullName evidence="1">Uncharacterized protein</fullName>
    </submittedName>
</protein>
<dbReference type="Proteomes" id="UP000559404">
    <property type="component" value="Unassembled WGS sequence"/>
</dbReference>
<dbReference type="EMBL" id="JACEON010000010">
    <property type="protein sequence ID" value="MBA4612415.1"/>
    <property type="molecule type" value="Genomic_DNA"/>
</dbReference>